<protein>
    <submittedName>
        <fullName evidence="8">Agamous-like MADS-box protein AGL62</fullName>
    </submittedName>
</protein>
<accession>A0A6A1WX51</accession>
<dbReference type="Pfam" id="PF00319">
    <property type="entry name" value="SRF-TF"/>
    <property type="match status" value="1"/>
</dbReference>
<sequence>MVMLKEVTKKTKGRQKIEMKRLVGSRQQVTLSKRRAGLFKKSAELCVLCGAEVAVLTLNDKGKMFGFGHPDVETVINRYVSGYTLAEPFPKLVPVNEFNTQYAQAQKELEVEKKRLAEIEEAKKKQEADGKELRFWWDEPLGENMGLEELQQYMWALKEVRRKVGVRADELMITSSTPLMSAMDMGFGVGNHIPLGNDFVNWEWANGAGSGFCGSNGFGFGQDHKI</sequence>
<evidence type="ECO:0000313" key="8">
    <source>
        <dbReference type="EMBL" id="KAB1228267.1"/>
    </source>
</evidence>
<dbReference type="PANTHER" id="PTHR11945">
    <property type="entry name" value="MADS BOX PROTEIN"/>
    <property type="match status" value="1"/>
</dbReference>
<proteinExistence type="predicted"/>
<dbReference type="GO" id="GO:0000978">
    <property type="term" value="F:RNA polymerase II cis-regulatory region sequence-specific DNA binding"/>
    <property type="evidence" value="ECO:0007669"/>
    <property type="project" value="TreeGrafter"/>
</dbReference>
<evidence type="ECO:0000256" key="1">
    <source>
        <dbReference type="ARBA" id="ARBA00004123"/>
    </source>
</evidence>
<keyword evidence="9" id="KW-1185">Reference proteome</keyword>
<dbReference type="PRINTS" id="PR00404">
    <property type="entry name" value="MADSDOMAIN"/>
</dbReference>
<dbReference type="Gene3D" id="3.40.1810.10">
    <property type="entry name" value="Transcription factor, MADS-box"/>
    <property type="match status" value="1"/>
</dbReference>
<evidence type="ECO:0000313" key="9">
    <source>
        <dbReference type="Proteomes" id="UP000516437"/>
    </source>
</evidence>
<dbReference type="InterPro" id="IPR036879">
    <property type="entry name" value="TF_MADSbox_sf"/>
</dbReference>
<evidence type="ECO:0000256" key="2">
    <source>
        <dbReference type="ARBA" id="ARBA00023015"/>
    </source>
</evidence>
<comment type="subcellular location">
    <subcellularLocation>
        <location evidence="1">Nucleus</location>
    </subcellularLocation>
</comment>
<dbReference type="AlphaFoldDB" id="A0A6A1WX51"/>
<organism evidence="8 9">
    <name type="scientific">Morella rubra</name>
    <name type="common">Chinese bayberry</name>
    <dbReference type="NCBI Taxonomy" id="262757"/>
    <lineage>
        <taxon>Eukaryota</taxon>
        <taxon>Viridiplantae</taxon>
        <taxon>Streptophyta</taxon>
        <taxon>Embryophyta</taxon>
        <taxon>Tracheophyta</taxon>
        <taxon>Spermatophyta</taxon>
        <taxon>Magnoliopsida</taxon>
        <taxon>eudicotyledons</taxon>
        <taxon>Gunneridae</taxon>
        <taxon>Pentapetalae</taxon>
        <taxon>rosids</taxon>
        <taxon>fabids</taxon>
        <taxon>Fagales</taxon>
        <taxon>Myricaceae</taxon>
        <taxon>Morella</taxon>
    </lineage>
</organism>
<keyword evidence="4" id="KW-0804">Transcription</keyword>
<feature type="coiled-coil region" evidence="6">
    <location>
        <begin position="95"/>
        <end position="129"/>
    </location>
</feature>
<feature type="domain" description="MADS-box" evidence="7">
    <location>
        <begin position="12"/>
        <end position="71"/>
    </location>
</feature>
<dbReference type="PROSITE" id="PS50066">
    <property type="entry name" value="MADS_BOX_2"/>
    <property type="match status" value="1"/>
</dbReference>
<dbReference type="OrthoDB" id="1896642at2759"/>
<reference evidence="8 9" key="1">
    <citation type="journal article" date="2019" name="Plant Biotechnol. J.">
        <title>The red bayberry genome and genetic basis of sex determination.</title>
        <authorList>
            <person name="Jia H.M."/>
            <person name="Jia H.J."/>
            <person name="Cai Q.L."/>
            <person name="Wang Y."/>
            <person name="Zhao H.B."/>
            <person name="Yang W.F."/>
            <person name="Wang G.Y."/>
            <person name="Li Y.H."/>
            <person name="Zhan D.L."/>
            <person name="Shen Y.T."/>
            <person name="Niu Q.F."/>
            <person name="Chang L."/>
            <person name="Qiu J."/>
            <person name="Zhao L."/>
            <person name="Xie H.B."/>
            <person name="Fu W.Y."/>
            <person name="Jin J."/>
            <person name="Li X.W."/>
            <person name="Jiao Y."/>
            <person name="Zhou C.C."/>
            <person name="Tu T."/>
            <person name="Chai C.Y."/>
            <person name="Gao J.L."/>
            <person name="Fan L.J."/>
            <person name="van de Weg E."/>
            <person name="Wang J.Y."/>
            <person name="Gao Z.S."/>
        </authorList>
    </citation>
    <scope>NUCLEOTIDE SEQUENCE [LARGE SCALE GENOMIC DNA]</scope>
    <source>
        <tissue evidence="8">Leaves</tissue>
    </source>
</reference>
<dbReference type="Proteomes" id="UP000516437">
    <property type="component" value="Unassembled WGS sequence"/>
</dbReference>
<dbReference type="GO" id="GO:0000981">
    <property type="term" value="F:DNA-binding transcription factor activity, RNA polymerase II-specific"/>
    <property type="evidence" value="ECO:0007669"/>
    <property type="project" value="TreeGrafter"/>
</dbReference>
<keyword evidence="3" id="KW-0238">DNA-binding</keyword>
<comment type="caution">
    <text evidence="8">The sequence shown here is derived from an EMBL/GenBank/DDBJ whole genome shotgun (WGS) entry which is preliminary data.</text>
</comment>
<evidence type="ECO:0000256" key="3">
    <source>
        <dbReference type="ARBA" id="ARBA00023125"/>
    </source>
</evidence>
<dbReference type="GO" id="GO:0046983">
    <property type="term" value="F:protein dimerization activity"/>
    <property type="evidence" value="ECO:0007669"/>
    <property type="project" value="InterPro"/>
</dbReference>
<evidence type="ECO:0000256" key="6">
    <source>
        <dbReference type="SAM" id="Coils"/>
    </source>
</evidence>
<dbReference type="EMBL" id="RXIC02000005">
    <property type="protein sequence ID" value="KAB1228267.1"/>
    <property type="molecule type" value="Genomic_DNA"/>
</dbReference>
<keyword evidence="5" id="KW-0539">Nucleus</keyword>
<evidence type="ECO:0000256" key="5">
    <source>
        <dbReference type="ARBA" id="ARBA00023242"/>
    </source>
</evidence>
<dbReference type="PANTHER" id="PTHR11945:SF781">
    <property type="entry name" value="MADS-BOX DOMAIN-CONTAINING PROTEIN"/>
    <property type="match status" value="1"/>
</dbReference>
<dbReference type="SMART" id="SM00432">
    <property type="entry name" value="MADS"/>
    <property type="match status" value="1"/>
</dbReference>
<dbReference type="InterPro" id="IPR002100">
    <property type="entry name" value="TF_MADSbox"/>
</dbReference>
<keyword evidence="2" id="KW-0805">Transcription regulation</keyword>
<dbReference type="GO" id="GO:0005634">
    <property type="term" value="C:nucleus"/>
    <property type="evidence" value="ECO:0007669"/>
    <property type="project" value="UniProtKB-SubCell"/>
</dbReference>
<keyword evidence="6" id="KW-0175">Coiled coil</keyword>
<dbReference type="SUPFAM" id="SSF55455">
    <property type="entry name" value="SRF-like"/>
    <property type="match status" value="1"/>
</dbReference>
<evidence type="ECO:0000256" key="4">
    <source>
        <dbReference type="ARBA" id="ARBA00023163"/>
    </source>
</evidence>
<evidence type="ECO:0000259" key="7">
    <source>
        <dbReference type="PROSITE" id="PS50066"/>
    </source>
</evidence>
<gene>
    <name evidence="8" type="ORF">CJ030_MR7G001994</name>
</gene>
<name>A0A6A1WX51_9ROSI</name>